<proteinExistence type="predicted"/>
<feature type="compositionally biased region" description="Gly residues" evidence="1">
    <location>
        <begin position="167"/>
        <end position="176"/>
    </location>
</feature>
<comment type="caution">
    <text evidence="2">The sequence shown here is derived from an EMBL/GenBank/DDBJ whole genome shotgun (WGS) entry which is preliminary data.</text>
</comment>
<dbReference type="AlphaFoldDB" id="A0A7W5HIJ4"/>
<evidence type="ECO:0000256" key="1">
    <source>
        <dbReference type="SAM" id="MobiDB-lite"/>
    </source>
</evidence>
<organism evidence="2 3">
    <name type="scientific">Halomonas stenophila</name>
    <dbReference type="NCBI Taxonomy" id="795312"/>
    <lineage>
        <taxon>Bacteria</taxon>
        <taxon>Pseudomonadati</taxon>
        <taxon>Pseudomonadota</taxon>
        <taxon>Gammaproteobacteria</taxon>
        <taxon>Oceanospirillales</taxon>
        <taxon>Halomonadaceae</taxon>
        <taxon>Halomonas</taxon>
    </lineage>
</organism>
<feature type="region of interest" description="Disordered" evidence="1">
    <location>
        <begin position="153"/>
        <end position="176"/>
    </location>
</feature>
<sequence length="176" mass="19645">MKWLGRAPIRVWVIKQIDDDILHLCGVGTLQCDQRRRAVIEALTKGEYRGGLRIGQTGPVLNSRLFQALIPLEALRLEQDGSAHWQGRHWRVSDVPQRCLTYEGRLVAHIALLESRAGLNSSEDVSTLRNTIRPCYTPPGIVEYKCGAARGDPLAYKEPGTRRDNQEGGGSTFPDE</sequence>
<accession>A0A7W5HIJ4</accession>
<evidence type="ECO:0000313" key="2">
    <source>
        <dbReference type="EMBL" id="MBB3229930.1"/>
    </source>
</evidence>
<dbReference type="EMBL" id="JACHXR010000001">
    <property type="protein sequence ID" value="MBB3229930.1"/>
    <property type="molecule type" value="Genomic_DNA"/>
</dbReference>
<reference evidence="2 3" key="1">
    <citation type="submission" date="2020-08" db="EMBL/GenBank/DDBJ databases">
        <title>Genomic Encyclopedia of Type Strains, Phase III (KMG-III): the genomes of soil and plant-associated and newly described type strains.</title>
        <authorList>
            <person name="Whitman W."/>
        </authorList>
    </citation>
    <scope>NUCLEOTIDE SEQUENCE [LARGE SCALE GENOMIC DNA]</scope>
    <source>
        <strain evidence="2 3">CECT 7744</strain>
    </source>
</reference>
<dbReference type="RefSeq" id="WP_183382401.1">
    <property type="nucleotide sequence ID" value="NZ_JACHXR010000001.1"/>
</dbReference>
<dbReference type="Proteomes" id="UP000518892">
    <property type="component" value="Unassembled WGS sequence"/>
</dbReference>
<protein>
    <submittedName>
        <fullName evidence="2">Uncharacterized protein</fullName>
    </submittedName>
</protein>
<name>A0A7W5HIJ4_9GAMM</name>
<gene>
    <name evidence="2" type="ORF">FHR97_000745</name>
</gene>
<keyword evidence="3" id="KW-1185">Reference proteome</keyword>
<evidence type="ECO:0000313" key="3">
    <source>
        <dbReference type="Proteomes" id="UP000518892"/>
    </source>
</evidence>